<feature type="transmembrane region" description="Helical" evidence="9">
    <location>
        <begin position="355"/>
        <end position="377"/>
    </location>
</feature>
<dbReference type="InterPro" id="IPR038731">
    <property type="entry name" value="RgtA/B/C-like"/>
</dbReference>
<keyword evidence="12" id="KW-1185">Reference proteome</keyword>
<proteinExistence type="predicted"/>
<protein>
    <recommendedName>
        <fullName evidence="10">Glycosyltransferase RgtA/B/C/D-like domain-containing protein</fullName>
    </recommendedName>
</protein>
<feature type="transmembrane region" description="Helical" evidence="9">
    <location>
        <begin position="158"/>
        <end position="187"/>
    </location>
</feature>
<dbReference type="RefSeq" id="WP_146578658.1">
    <property type="nucleotide sequence ID" value="NZ_SJPM01000006.1"/>
</dbReference>
<accession>A0A5C6A6K9</accession>
<organism evidence="11 12">
    <name type="scientific">Neorhodopirellula pilleata</name>
    <dbReference type="NCBI Taxonomy" id="2714738"/>
    <lineage>
        <taxon>Bacteria</taxon>
        <taxon>Pseudomonadati</taxon>
        <taxon>Planctomycetota</taxon>
        <taxon>Planctomycetia</taxon>
        <taxon>Pirellulales</taxon>
        <taxon>Pirellulaceae</taxon>
        <taxon>Neorhodopirellula</taxon>
    </lineage>
</organism>
<keyword evidence="3" id="KW-0328">Glycosyltransferase</keyword>
<dbReference type="PANTHER" id="PTHR33908:SF11">
    <property type="entry name" value="MEMBRANE PROTEIN"/>
    <property type="match status" value="1"/>
</dbReference>
<evidence type="ECO:0000256" key="8">
    <source>
        <dbReference type="SAM" id="MobiDB-lite"/>
    </source>
</evidence>
<dbReference type="AlphaFoldDB" id="A0A5C6A6K9"/>
<comment type="caution">
    <text evidence="11">The sequence shown here is derived from an EMBL/GenBank/DDBJ whole genome shotgun (WGS) entry which is preliminary data.</text>
</comment>
<evidence type="ECO:0000256" key="5">
    <source>
        <dbReference type="ARBA" id="ARBA00022692"/>
    </source>
</evidence>
<feature type="transmembrane region" description="Helical" evidence="9">
    <location>
        <begin position="325"/>
        <end position="343"/>
    </location>
</feature>
<keyword evidence="4" id="KW-0808">Transferase</keyword>
<evidence type="ECO:0000256" key="6">
    <source>
        <dbReference type="ARBA" id="ARBA00022989"/>
    </source>
</evidence>
<keyword evidence="2" id="KW-1003">Cell membrane</keyword>
<feature type="domain" description="Glycosyltransferase RgtA/B/C/D-like" evidence="10">
    <location>
        <begin position="55"/>
        <end position="216"/>
    </location>
</feature>
<name>A0A5C6A6K9_9BACT</name>
<evidence type="ECO:0000313" key="11">
    <source>
        <dbReference type="EMBL" id="TWT95612.1"/>
    </source>
</evidence>
<evidence type="ECO:0000256" key="2">
    <source>
        <dbReference type="ARBA" id="ARBA00022475"/>
    </source>
</evidence>
<feature type="transmembrane region" description="Helical" evidence="9">
    <location>
        <begin position="199"/>
        <end position="218"/>
    </location>
</feature>
<evidence type="ECO:0000256" key="7">
    <source>
        <dbReference type="ARBA" id="ARBA00023136"/>
    </source>
</evidence>
<evidence type="ECO:0000313" key="12">
    <source>
        <dbReference type="Proteomes" id="UP000316213"/>
    </source>
</evidence>
<dbReference type="GO" id="GO:0005886">
    <property type="term" value="C:plasma membrane"/>
    <property type="evidence" value="ECO:0007669"/>
    <property type="project" value="UniProtKB-SubCell"/>
</dbReference>
<evidence type="ECO:0000259" key="10">
    <source>
        <dbReference type="Pfam" id="PF13231"/>
    </source>
</evidence>
<dbReference type="InterPro" id="IPR050297">
    <property type="entry name" value="LipidA_mod_glycosyltrf_83"/>
</dbReference>
<gene>
    <name evidence="11" type="ORF">Pla100_32530</name>
</gene>
<comment type="subcellular location">
    <subcellularLocation>
        <location evidence="1">Cell membrane</location>
        <topology evidence="1">Multi-pass membrane protein</topology>
    </subcellularLocation>
</comment>
<evidence type="ECO:0000256" key="1">
    <source>
        <dbReference type="ARBA" id="ARBA00004651"/>
    </source>
</evidence>
<dbReference type="Pfam" id="PF13231">
    <property type="entry name" value="PMT_2"/>
    <property type="match status" value="1"/>
</dbReference>
<dbReference type="OrthoDB" id="9153955at2"/>
<dbReference type="PANTHER" id="PTHR33908">
    <property type="entry name" value="MANNOSYLTRANSFERASE YKCB-RELATED"/>
    <property type="match status" value="1"/>
</dbReference>
<dbReference type="Proteomes" id="UP000316213">
    <property type="component" value="Unassembled WGS sequence"/>
</dbReference>
<feature type="transmembrane region" description="Helical" evidence="9">
    <location>
        <begin position="250"/>
        <end position="270"/>
    </location>
</feature>
<reference evidence="11 12" key="1">
    <citation type="submission" date="2019-02" db="EMBL/GenBank/DDBJ databases">
        <title>Deep-cultivation of Planctomycetes and their phenomic and genomic characterization uncovers novel biology.</title>
        <authorList>
            <person name="Wiegand S."/>
            <person name="Jogler M."/>
            <person name="Boedeker C."/>
            <person name="Pinto D."/>
            <person name="Vollmers J."/>
            <person name="Rivas-Marin E."/>
            <person name="Kohn T."/>
            <person name="Peeters S.H."/>
            <person name="Heuer A."/>
            <person name="Rast P."/>
            <person name="Oberbeckmann S."/>
            <person name="Bunk B."/>
            <person name="Jeske O."/>
            <person name="Meyerdierks A."/>
            <person name="Storesund J.E."/>
            <person name="Kallscheuer N."/>
            <person name="Luecker S."/>
            <person name="Lage O.M."/>
            <person name="Pohl T."/>
            <person name="Merkel B.J."/>
            <person name="Hornburger P."/>
            <person name="Mueller R.-W."/>
            <person name="Bruemmer F."/>
            <person name="Labrenz M."/>
            <person name="Spormann A.M."/>
            <person name="Op Den Camp H."/>
            <person name="Overmann J."/>
            <person name="Amann R."/>
            <person name="Jetten M.S.M."/>
            <person name="Mascher T."/>
            <person name="Medema M.H."/>
            <person name="Devos D.P."/>
            <person name="Kaster A.-K."/>
            <person name="Ovreas L."/>
            <person name="Rohde M."/>
            <person name="Galperin M.Y."/>
            <person name="Jogler C."/>
        </authorList>
    </citation>
    <scope>NUCLEOTIDE SEQUENCE [LARGE SCALE GENOMIC DNA]</scope>
    <source>
        <strain evidence="11 12">Pla100</strain>
    </source>
</reference>
<dbReference type="GO" id="GO:0009103">
    <property type="term" value="P:lipopolysaccharide biosynthetic process"/>
    <property type="evidence" value="ECO:0007669"/>
    <property type="project" value="UniProtKB-ARBA"/>
</dbReference>
<evidence type="ECO:0000256" key="3">
    <source>
        <dbReference type="ARBA" id="ARBA00022676"/>
    </source>
</evidence>
<evidence type="ECO:0000256" key="4">
    <source>
        <dbReference type="ARBA" id="ARBA00022679"/>
    </source>
</evidence>
<keyword evidence="6 9" id="KW-1133">Transmembrane helix</keyword>
<feature type="region of interest" description="Disordered" evidence="8">
    <location>
        <begin position="433"/>
        <end position="466"/>
    </location>
</feature>
<feature type="transmembrane region" description="Helical" evidence="9">
    <location>
        <begin position="127"/>
        <end position="146"/>
    </location>
</feature>
<dbReference type="EMBL" id="SJPM01000006">
    <property type="protein sequence ID" value="TWT95612.1"/>
    <property type="molecule type" value="Genomic_DNA"/>
</dbReference>
<keyword evidence="5 9" id="KW-0812">Transmembrane</keyword>
<evidence type="ECO:0000256" key="9">
    <source>
        <dbReference type="SAM" id="Phobius"/>
    </source>
</evidence>
<dbReference type="GO" id="GO:0016763">
    <property type="term" value="F:pentosyltransferase activity"/>
    <property type="evidence" value="ECO:0007669"/>
    <property type="project" value="TreeGrafter"/>
</dbReference>
<sequence length="466" mass="52074">MADWILKYRKFSAVLFAMYFVTHIAIRVSDDRGLSFDESEQVFLSQWMRWGYNSQPPLYTWIQSLFFSIFGYRVLALSLLKNSLIGLTYVVVFRLVHRTTGDSRKAIAGSLGMLMIPQIAWESHRDLSHTVLVTFATAWLIDRVIATMQSRTTWNYAAIGIVSALGMMSKYNFAVVVLAVIVSAMTIPRYRQCLLDRRLVLSLVVAIALFAPHLVWVIQHQHLASAKTIGTLTADQTLFYFDNLAVGSKALLGSITSCVLLAVVVFAIAYRERFIGRANGSVAVSPSEGLHDATTQLIGRFLMASFVILALLVLSGNGLEFKNRWIQPFVCLLPTYFVLRWGVAGGQVRSFDERLSLNRIALMGVLAMVAVITGALIRHARTSGSRVAEMTAEQRMDRTIDGVILTPIVSLAGDLKLKYPDHMVLANDHPHLGSRWRRSQDEPATPAARFPEKLHAEKLPSVSMRR</sequence>
<feature type="transmembrane region" description="Helical" evidence="9">
    <location>
        <begin position="301"/>
        <end position="319"/>
    </location>
</feature>
<feature type="transmembrane region" description="Helical" evidence="9">
    <location>
        <begin position="12"/>
        <end position="29"/>
    </location>
</feature>
<keyword evidence="7 9" id="KW-0472">Membrane</keyword>